<organism evidence="2 3">
    <name type="scientific">Zancudomyces culisetae</name>
    <name type="common">Gut fungus</name>
    <name type="synonym">Smittium culisetae</name>
    <dbReference type="NCBI Taxonomy" id="1213189"/>
    <lineage>
        <taxon>Eukaryota</taxon>
        <taxon>Fungi</taxon>
        <taxon>Fungi incertae sedis</taxon>
        <taxon>Zoopagomycota</taxon>
        <taxon>Kickxellomycotina</taxon>
        <taxon>Harpellomycetes</taxon>
        <taxon>Harpellales</taxon>
        <taxon>Legeriomycetaceae</taxon>
        <taxon>Zancudomyces</taxon>
    </lineage>
</organism>
<feature type="region of interest" description="Disordered" evidence="1">
    <location>
        <begin position="24"/>
        <end position="53"/>
    </location>
</feature>
<protein>
    <submittedName>
        <fullName evidence="2">Uncharacterized protein</fullName>
    </submittedName>
</protein>
<accession>A0A1R1PP25</accession>
<reference evidence="3" key="1">
    <citation type="submission" date="2017-01" db="EMBL/GenBank/DDBJ databases">
        <authorList>
            <person name="Wang Y."/>
            <person name="White M."/>
            <person name="Kvist S."/>
            <person name="Moncalvo J.-M."/>
        </authorList>
    </citation>
    <scope>NUCLEOTIDE SEQUENCE [LARGE SCALE GENOMIC DNA]</scope>
    <source>
        <strain evidence="3">COL-18-3</strain>
    </source>
</reference>
<name>A0A1R1PP25_ZANCU</name>
<comment type="caution">
    <text evidence="2">The sequence shown here is derived from an EMBL/GenBank/DDBJ whole genome shotgun (WGS) entry which is preliminary data.</text>
</comment>
<dbReference type="EMBL" id="LSSK01000612">
    <property type="protein sequence ID" value="OMH82708.1"/>
    <property type="molecule type" value="Genomic_DNA"/>
</dbReference>
<evidence type="ECO:0000313" key="3">
    <source>
        <dbReference type="Proteomes" id="UP000188320"/>
    </source>
</evidence>
<evidence type="ECO:0000313" key="2">
    <source>
        <dbReference type="EMBL" id="OMH82708.1"/>
    </source>
</evidence>
<dbReference type="Proteomes" id="UP000188320">
    <property type="component" value="Unassembled WGS sequence"/>
</dbReference>
<keyword evidence="3" id="KW-1185">Reference proteome</keyword>
<dbReference type="AlphaFoldDB" id="A0A1R1PP25"/>
<proteinExistence type="predicted"/>
<sequence>MFGFEQSKYEISQEDIDGVAQFLQEKHRNNKITNKDSQNESKSMNEDSTGHSHVEDFEKMLMSRKDLNVNTRIGL</sequence>
<feature type="compositionally biased region" description="Basic and acidic residues" evidence="1">
    <location>
        <begin position="33"/>
        <end position="53"/>
    </location>
</feature>
<evidence type="ECO:0000256" key="1">
    <source>
        <dbReference type="SAM" id="MobiDB-lite"/>
    </source>
</evidence>
<gene>
    <name evidence="2" type="ORF">AX774_g3807</name>
</gene>